<dbReference type="AlphaFoldDB" id="A0A1J1HMQ1"/>
<dbReference type="EMBL" id="CVRI01000011">
    <property type="protein sequence ID" value="CRK89219.1"/>
    <property type="molecule type" value="Genomic_DNA"/>
</dbReference>
<gene>
    <name evidence="1" type="ORF">CLUMA_CG002978</name>
</gene>
<evidence type="ECO:0000313" key="2">
    <source>
        <dbReference type="Proteomes" id="UP000183832"/>
    </source>
</evidence>
<name>A0A1J1HMQ1_9DIPT</name>
<keyword evidence="2" id="KW-1185">Reference proteome</keyword>
<evidence type="ECO:0000313" key="1">
    <source>
        <dbReference type="EMBL" id="CRK89219.1"/>
    </source>
</evidence>
<proteinExistence type="predicted"/>
<organism evidence="1 2">
    <name type="scientific">Clunio marinus</name>
    <dbReference type="NCBI Taxonomy" id="568069"/>
    <lineage>
        <taxon>Eukaryota</taxon>
        <taxon>Metazoa</taxon>
        <taxon>Ecdysozoa</taxon>
        <taxon>Arthropoda</taxon>
        <taxon>Hexapoda</taxon>
        <taxon>Insecta</taxon>
        <taxon>Pterygota</taxon>
        <taxon>Neoptera</taxon>
        <taxon>Endopterygota</taxon>
        <taxon>Diptera</taxon>
        <taxon>Nematocera</taxon>
        <taxon>Chironomoidea</taxon>
        <taxon>Chironomidae</taxon>
        <taxon>Clunio</taxon>
    </lineage>
</organism>
<reference evidence="1 2" key="1">
    <citation type="submission" date="2015-04" db="EMBL/GenBank/DDBJ databases">
        <authorList>
            <person name="Syromyatnikov M.Y."/>
            <person name="Popov V.N."/>
        </authorList>
    </citation>
    <scope>NUCLEOTIDE SEQUENCE [LARGE SCALE GENOMIC DNA]</scope>
</reference>
<protein>
    <submittedName>
        <fullName evidence="1">CLUMA_CG002978, isoform A</fullName>
    </submittedName>
</protein>
<dbReference type="Proteomes" id="UP000183832">
    <property type="component" value="Unassembled WGS sequence"/>
</dbReference>
<sequence length="74" mass="8560">MCLDVTFMQSPLDKTNKEHAHVIFVYTSHRESERHIKQSDDLPLLHISTIDTSRFTTSDLRCQTSSQRSSVKHS</sequence>
<accession>A0A1J1HMQ1</accession>